<evidence type="ECO:0000256" key="1">
    <source>
        <dbReference type="ARBA" id="ARBA00022729"/>
    </source>
</evidence>
<sequence>MRYVVLFFLGLFCFSGYAQQNEVQVTGTVNDASGMPLPGVNVLVKGTATGTSTDFDGMYSISVTSGKSLVFSYLGFQQREVQVNKDQQLDIRLEADTDALDEVVVIGYGAQKRKEITGAVSTVSSETLDELKPVKVEQALQGTVSGVNVTTQSGAPGANLDIRIRGVSTNGQNAPLVIIDGYQSELGLLNPNDIESITVLKDAQAAIYGTIGANGVILVTTKKGRKNQAPKVSYNVYTGFQETTRTLPLLNATEYGILLNEAYANGGRALPLPNVAGLGNGTDWQETVFDDAAPLVNHDFNISGGSEKITYSVSGSHLYQQGIVGGKKSSFRRNT</sequence>
<dbReference type="PROSITE" id="PS52016">
    <property type="entry name" value="TONB_DEPENDENT_REC_3"/>
    <property type="match status" value="1"/>
</dbReference>
<dbReference type="PANTHER" id="PTHR30069:SF29">
    <property type="entry name" value="HEMOGLOBIN AND HEMOGLOBIN-HAPTOGLOBIN-BINDING PROTEIN 1-RELATED"/>
    <property type="match status" value="1"/>
</dbReference>
<dbReference type="SUPFAM" id="SSF56935">
    <property type="entry name" value="Porins"/>
    <property type="match status" value="1"/>
</dbReference>
<proteinExistence type="predicted"/>
<dbReference type="InterPro" id="IPR023997">
    <property type="entry name" value="TonB-dep_OMP_SusC/RagA_CS"/>
</dbReference>
<dbReference type="Gene3D" id="2.170.130.10">
    <property type="entry name" value="TonB-dependent receptor, plug domain"/>
    <property type="match status" value="1"/>
</dbReference>
<dbReference type="GO" id="GO:0044718">
    <property type="term" value="P:siderophore transmembrane transport"/>
    <property type="evidence" value="ECO:0007669"/>
    <property type="project" value="TreeGrafter"/>
</dbReference>
<feature type="non-terminal residue" evidence="3">
    <location>
        <position position="335"/>
    </location>
</feature>
<gene>
    <name evidence="3" type="ORF">LCGC14_3091730</name>
</gene>
<dbReference type="Gene3D" id="2.60.40.1120">
    <property type="entry name" value="Carboxypeptidase-like, regulatory domain"/>
    <property type="match status" value="1"/>
</dbReference>
<comment type="caution">
    <text evidence="3">The sequence shown here is derived from an EMBL/GenBank/DDBJ whole genome shotgun (WGS) entry which is preliminary data.</text>
</comment>
<protein>
    <recommendedName>
        <fullName evidence="2">TonB-dependent receptor plug domain-containing protein</fullName>
    </recommendedName>
</protein>
<keyword evidence="1" id="KW-0732">Signal</keyword>
<dbReference type="Pfam" id="PF07715">
    <property type="entry name" value="Plug"/>
    <property type="match status" value="1"/>
</dbReference>
<dbReference type="FunFam" id="2.60.40.1120:FF:000003">
    <property type="entry name" value="Outer membrane protein Omp121"/>
    <property type="match status" value="1"/>
</dbReference>
<dbReference type="InterPro" id="IPR039426">
    <property type="entry name" value="TonB-dep_rcpt-like"/>
</dbReference>
<dbReference type="GO" id="GO:0015344">
    <property type="term" value="F:siderophore uptake transmembrane transporter activity"/>
    <property type="evidence" value="ECO:0007669"/>
    <property type="project" value="TreeGrafter"/>
</dbReference>
<dbReference type="EMBL" id="LAZR01066351">
    <property type="protein sequence ID" value="KKK53741.1"/>
    <property type="molecule type" value="Genomic_DNA"/>
</dbReference>
<dbReference type="Pfam" id="PF13715">
    <property type="entry name" value="CarbopepD_reg_2"/>
    <property type="match status" value="1"/>
</dbReference>
<dbReference type="PANTHER" id="PTHR30069">
    <property type="entry name" value="TONB-DEPENDENT OUTER MEMBRANE RECEPTOR"/>
    <property type="match status" value="1"/>
</dbReference>
<name>A0A0F8Z0N5_9ZZZZ</name>
<evidence type="ECO:0000259" key="2">
    <source>
        <dbReference type="Pfam" id="PF07715"/>
    </source>
</evidence>
<dbReference type="InterPro" id="IPR037066">
    <property type="entry name" value="Plug_dom_sf"/>
</dbReference>
<accession>A0A0F8Z0N5</accession>
<dbReference type="AlphaFoldDB" id="A0A0F8Z0N5"/>
<dbReference type="SUPFAM" id="SSF49464">
    <property type="entry name" value="Carboxypeptidase regulatory domain-like"/>
    <property type="match status" value="1"/>
</dbReference>
<dbReference type="NCBIfam" id="TIGR04057">
    <property type="entry name" value="SusC_RagA_signa"/>
    <property type="match status" value="1"/>
</dbReference>
<organism evidence="3">
    <name type="scientific">marine sediment metagenome</name>
    <dbReference type="NCBI Taxonomy" id="412755"/>
    <lineage>
        <taxon>unclassified sequences</taxon>
        <taxon>metagenomes</taxon>
        <taxon>ecological metagenomes</taxon>
    </lineage>
</organism>
<dbReference type="InterPro" id="IPR012910">
    <property type="entry name" value="Plug_dom"/>
</dbReference>
<feature type="domain" description="TonB-dependent receptor plug" evidence="2">
    <location>
        <begin position="113"/>
        <end position="216"/>
    </location>
</feature>
<dbReference type="InterPro" id="IPR008969">
    <property type="entry name" value="CarboxyPept-like_regulatory"/>
</dbReference>
<reference evidence="3" key="1">
    <citation type="journal article" date="2015" name="Nature">
        <title>Complex archaea that bridge the gap between prokaryotes and eukaryotes.</title>
        <authorList>
            <person name="Spang A."/>
            <person name="Saw J.H."/>
            <person name="Jorgensen S.L."/>
            <person name="Zaremba-Niedzwiedzka K."/>
            <person name="Martijn J."/>
            <person name="Lind A.E."/>
            <person name="van Eijk R."/>
            <person name="Schleper C."/>
            <person name="Guy L."/>
            <person name="Ettema T.J."/>
        </authorList>
    </citation>
    <scope>NUCLEOTIDE SEQUENCE</scope>
</reference>
<evidence type="ECO:0000313" key="3">
    <source>
        <dbReference type="EMBL" id="KKK53741.1"/>
    </source>
</evidence>